<evidence type="ECO:0000313" key="1">
    <source>
        <dbReference type="EMBL" id="GFS17773.1"/>
    </source>
</evidence>
<comment type="caution">
    <text evidence="1">The sequence shown here is derived from an EMBL/GenBank/DDBJ whole genome shotgun (WGS) entry which is preliminary data.</text>
</comment>
<gene>
    <name evidence="1" type="ORF">ElyMa_004990800</name>
</gene>
<proteinExistence type="predicted"/>
<dbReference type="Proteomes" id="UP000762676">
    <property type="component" value="Unassembled WGS sequence"/>
</dbReference>
<evidence type="ECO:0000313" key="2">
    <source>
        <dbReference type="Proteomes" id="UP000762676"/>
    </source>
</evidence>
<accession>A0AAV4J701</accession>
<dbReference type="EMBL" id="BMAT01009977">
    <property type="protein sequence ID" value="GFS17773.1"/>
    <property type="molecule type" value="Genomic_DNA"/>
</dbReference>
<keyword evidence="2" id="KW-1185">Reference proteome</keyword>
<evidence type="ECO:0008006" key="3">
    <source>
        <dbReference type="Google" id="ProtNLM"/>
    </source>
</evidence>
<reference evidence="1 2" key="1">
    <citation type="journal article" date="2021" name="Elife">
        <title>Chloroplast acquisition without the gene transfer in kleptoplastic sea slugs, Plakobranchus ocellatus.</title>
        <authorList>
            <person name="Maeda T."/>
            <person name="Takahashi S."/>
            <person name="Yoshida T."/>
            <person name="Shimamura S."/>
            <person name="Takaki Y."/>
            <person name="Nagai Y."/>
            <person name="Toyoda A."/>
            <person name="Suzuki Y."/>
            <person name="Arimoto A."/>
            <person name="Ishii H."/>
            <person name="Satoh N."/>
            <person name="Nishiyama T."/>
            <person name="Hasebe M."/>
            <person name="Maruyama T."/>
            <person name="Minagawa J."/>
            <person name="Obokata J."/>
            <person name="Shigenobu S."/>
        </authorList>
    </citation>
    <scope>NUCLEOTIDE SEQUENCE [LARGE SCALE GENOMIC DNA]</scope>
</reference>
<name>A0AAV4J701_9GAST</name>
<sequence length="98" mass="10862">MLPRCSFFLMRRSYDSDSFCSPPISCLINVEISPQLTEFQNVSVKWATVWTLILLVTRCSPSALVHCPADSAVDVFIRAGQASLWKQLPKQDAARSGG</sequence>
<organism evidence="1 2">
    <name type="scientific">Elysia marginata</name>
    <dbReference type="NCBI Taxonomy" id="1093978"/>
    <lineage>
        <taxon>Eukaryota</taxon>
        <taxon>Metazoa</taxon>
        <taxon>Spiralia</taxon>
        <taxon>Lophotrochozoa</taxon>
        <taxon>Mollusca</taxon>
        <taxon>Gastropoda</taxon>
        <taxon>Heterobranchia</taxon>
        <taxon>Euthyneura</taxon>
        <taxon>Panpulmonata</taxon>
        <taxon>Sacoglossa</taxon>
        <taxon>Placobranchoidea</taxon>
        <taxon>Plakobranchidae</taxon>
        <taxon>Elysia</taxon>
    </lineage>
</organism>
<dbReference type="AlphaFoldDB" id="A0AAV4J701"/>
<protein>
    <recommendedName>
        <fullName evidence="3">Secreted protein</fullName>
    </recommendedName>
</protein>